<dbReference type="CDD" id="cd05008">
    <property type="entry name" value="SIS_GlmS_GlmD_1"/>
    <property type="match status" value="1"/>
</dbReference>
<evidence type="ECO:0000259" key="5">
    <source>
        <dbReference type="PROSITE" id="PS51464"/>
    </source>
</evidence>
<dbReference type="RefSeq" id="WP_025423847.1">
    <property type="nucleotide sequence ID" value="NZ_CP006569.1"/>
</dbReference>
<dbReference type="AlphaFoldDB" id="W0HXY0"/>
<dbReference type="OrthoDB" id="9779207at2"/>
<dbReference type="Pfam" id="PF01380">
    <property type="entry name" value="SIS"/>
    <property type="match status" value="1"/>
</dbReference>
<evidence type="ECO:0000256" key="3">
    <source>
        <dbReference type="ARBA" id="ARBA00022801"/>
    </source>
</evidence>
<name>W0HXY0_9GAMM</name>
<dbReference type="SUPFAM" id="SSF53697">
    <property type="entry name" value="SIS domain"/>
    <property type="match status" value="1"/>
</dbReference>
<keyword evidence="3" id="KW-0378">Hydrolase</keyword>
<organism evidence="6 7">
    <name type="scientific">Sodalis praecaptivus</name>
    <dbReference type="NCBI Taxonomy" id="1239307"/>
    <lineage>
        <taxon>Bacteria</taxon>
        <taxon>Pseudomonadati</taxon>
        <taxon>Pseudomonadota</taxon>
        <taxon>Gammaproteobacteria</taxon>
        <taxon>Enterobacterales</taxon>
        <taxon>Bruguierivoracaceae</taxon>
        <taxon>Sodalis</taxon>
    </lineage>
</organism>
<evidence type="ECO:0000313" key="6">
    <source>
        <dbReference type="EMBL" id="AHF78726.1"/>
    </source>
</evidence>
<keyword evidence="7" id="KW-1185">Reference proteome</keyword>
<dbReference type="InterPro" id="IPR046348">
    <property type="entry name" value="SIS_dom_sf"/>
</dbReference>
<reference evidence="6 7" key="1">
    <citation type="journal article" date="2014" name="Genome Biol. Evol.">
        <title>Genome degeneration and adaptation in a nascent stage of symbiosis.</title>
        <authorList>
            <person name="Oakeson K.F."/>
            <person name="Gil R."/>
            <person name="Clayton A.L."/>
            <person name="Dunn D.M."/>
            <person name="von Niederhausern A.C."/>
            <person name="Hamil C."/>
            <person name="Aoyagi A."/>
            <person name="Duval B."/>
            <person name="Baca A."/>
            <person name="Silva F.J."/>
            <person name="Vallier A."/>
            <person name="Jackson D.G."/>
            <person name="Latorre A."/>
            <person name="Weiss R.B."/>
            <person name="Heddi A."/>
            <person name="Moya A."/>
            <person name="Dale C."/>
        </authorList>
    </citation>
    <scope>NUCLEOTIDE SEQUENCE [LARGE SCALE GENOMIC DNA]</scope>
    <source>
        <strain evidence="6 7">HS1</strain>
    </source>
</reference>
<dbReference type="Gene3D" id="3.40.50.10490">
    <property type="entry name" value="Glucose-6-phosphate isomerase like protein, domain 1"/>
    <property type="match status" value="2"/>
</dbReference>
<dbReference type="HOGENOM" id="CLU_012520_0_0_6"/>
<dbReference type="PROSITE" id="PS51464">
    <property type="entry name" value="SIS"/>
    <property type="match status" value="1"/>
</dbReference>
<evidence type="ECO:0000256" key="2">
    <source>
        <dbReference type="ARBA" id="ARBA00022737"/>
    </source>
</evidence>
<dbReference type="GO" id="GO:0005886">
    <property type="term" value="C:plasma membrane"/>
    <property type="evidence" value="ECO:0007669"/>
    <property type="project" value="TreeGrafter"/>
</dbReference>
<dbReference type="GO" id="GO:0016787">
    <property type="term" value="F:hydrolase activity"/>
    <property type="evidence" value="ECO:0007669"/>
    <property type="project" value="UniProtKB-KW"/>
</dbReference>
<dbReference type="PANTHER" id="PTHR32502:SF3">
    <property type="entry name" value="D-GALACTOSAMINE-6-PHOSPHATE DEAMINASE AGAS-RELATED"/>
    <property type="match status" value="1"/>
</dbReference>
<dbReference type="GO" id="GO:0009401">
    <property type="term" value="P:phosphoenolpyruvate-dependent sugar phosphotransferase system"/>
    <property type="evidence" value="ECO:0007669"/>
    <property type="project" value="TreeGrafter"/>
</dbReference>
<dbReference type="KEGG" id="sod:Sant_3746"/>
<dbReference type="InterPro" id="IPR035464">
    <property type="entry name" value="SIS_AgaS"/>
</dbReference>
<evidence type="ECO:0000256" key="4">
    <source>
        <dbReference type="ARBA" id="ARBA00029292"/>
    </source>
</evidence>
<dbReference type="PATRIC" id="fig|1239307.3.peg.4146"/>
<dbReference type="Proteomes" id="UP000019028">
    <property type="component" value="Chromosome"/>
</dbReference>
<dbReference type="GO" id="GO:0016853">
    <property type="term" value="F:isomerase activity"/>
    <property type="evidence" value="ECO:0007669"/>
    <property type="project" value="UniProtKB-KW"/>
</dbReference>
<dbReference type="GO" id="GO:1901135">
    <property type="term" value="P:carbohydrate derivative metabolic process"/>
    <property type="evidence" value="ECO:0007669"/>
    <property type="project" value="InterPro"/>
</dbReference>
<keyword evidence="2" id="KW-0677">Repeat</keyword>
<keyword evidence="6" id="KW-0413">Isomerase</keyword>
<feature type="domain" description="SIS" evidence="5">
    <location>
        <begin position="49"/>
        <end position="201"/>
    </location>
</feature>
<dbReference type="CDD" id="cd05010">
    <property type="entry name" value="SIS_AgaS_like"/>
    <property type="match status" value="1"/>
</dbReference>
<dbReference type="GO" id="GO:0097367">
    <property type="term" value="F:carbohydrate derivative binding"/>
    <property type="evidence" value="ECO:0007669"/>
    <property type="project" value="InterPro"/>
</dbReference>
<comment type="catalytic activity">
    <reaction evidence="4">
        <text>D-galactosamine 6-phosphate + H2O = D-tagatopyranose 1-phosphate + NH4(+)</text>
        <dbReference type="Rhea" id="RHEA:47680"/>
        <dbReference type="ChEBI" id="CHEBI:15377"/>
        <dbReference type="ChEBI" id="CHEBI:28938"/>
        <dbReference type="ChEBI" id="CHEBI:71674"/>
        <dbReference type="ChEBI" id="CHEBI:138150"/>
    </reaction>
</comment>
<sequence>MTEFFGYSNAWLNEHQAQHTAREIWQQPAVWRALHRQLTADRPYWQSFLAPLLADPRLQIVLTGAGSSAFAGRALAPWLRQQTGRDVKAYGTTDIVANPYHYLDPSRPLLLVSFARSGNSPESVAAVALADQCVPACHHLLLVCNPDSQLCDWAAGKAHVCTQVMPEGTHDKSFAMTSSFSSMLLAGLLLLGPQDIAQTAAPLARMADECEQLLVRRQPQVKALAAGGYRRYIVVGGSCFTGLAEEAALKMLELTAGNVATRFDSSLGLRHGPKFMVDGHTLLLVLFSADPYARQYDRDLWQELRRDGLAGVLCAFGGAGEAVEGVDVIYREDNDAWLMFPYLLLTQMLAFETSLALGITPDNPSPGGSVNRVVQGVSIYPYAGAPAAAGDRSDKRGSACI</sequence>
<dbReference type="PANTHER" id="PTHR32502">
    <property type="entry name" value="N-ACETYLGALACTOSAMINE PERMEASE II COMPONENT-RELATED"/>
    <property type="match status" value="1"/>
</dbReference>
<dbReference type="InterPro" id="IPR001347">
    <property type="entry name" value="SIS_dom"/>
</dbReference>
<dbReference type="InterPro" id="IPR050303">
    <property type="entry name" value="GatZ_KbaZ_carbometab"/>
</dbReference>
<evidence type="ECO:0000256" key="1">
    <source>
        <dbReference type="ARBA" id="ARBA00007748"/>
    </source>
</evidence>
<comment type="similarity">
    <text evidence="1">Belongs to the SIS family. AgaS subfamily.</text>
</comment>
<evidence type="ECO:0000313" key="7">
    <source>
        <dbReference type="Proteomes" id="UP000019028"/>
    </source>
</evidence>
<proteinExistence type="inferred from homology"/>
<gene>
    <name evidence="6" type="primary">agaS2</name>
    <name evidence="6" type="ORF">Sant_3746</name>
</gene>
<dbReference type="EMBL" id="CP006569">
    <property type="protein sequence ID" value="AHF78726.1"/>
    <property type="molecule type" value="Genomic_DNA"/>
</dbReference>
<dbReference type="InterPro" id="IPR035466">
    <property type="entry name" value="GlmS/AgaS_SIS"/>
</dbReference>
<protein>
    <submittedName>
        <fullName evidence="6">Tagatose-6-phosphate ketose/aldose isomerase</fullName>
    </submittedName>
</protein>
<accession>W0HXY0</accession>